<keyword evidence="6" id="KW-1185">Reference proteome</keyword>
<evidence type="ECO:0000313" key="6">
    <source>
        <dbReference type="Proteomes" id="UP001151760"/>
    </source>
</evidence>
<dbReference type="Pfam" id="PF07727">
    <property type="entry name" value="RVT_2"/>
    <property type="match status" value="1"/>
</dbReference>
<evidence type="ECO:0000256" key="2">
    <source>
        <dbReference type="ARBA" id="ARBA00022801"/>
    </source>
</evidence>
<dbReference type="EMBL" id="BQNB010013930">
    <property type="protein sequence ID" value="GJT21958.1"/>
    <property type="molecule type" value="Genomic_DNA"/>
</dbReference>
<evidence type="ECO:0000256" key="1">
    <source>
        <dbReference type="ARBA" id="ARBA00022723"/>
    </source>
</evidence>
<keyword evidence="3" id="KW-0812">Transmembrane</keyword>
<keyword evidence="3" id="KW-0472">Membrane</keyword>
<proteinExistence type="predicted"/>
<keyword evidence="1" id="KW-0479">Metal-binding</keyword>
<dbReference type="PANTHER" id="PTHR42648">
    <property type="entry name" value="TRANSPOSASE, PUTATIVE-RELATED"/>
    <property type="match status" value="1"/>
</dbReference>
<evidence type="ECO:0000259" key="4">
    <source>
        <dbReference type="Pfam" id="PF07727"/>
    </source>
</evidence>
<dbReference type="InterPro" id="IPR039537">
    <property type="entry name" value="Retrotran_Ty1/copia-like"/>
</dbReference>
<dbReference type="Gene3D" id="3.30.420.10">
    <property type="entry name" value="Ribonuclease H-like superfamily/Ribonuclease H"/>
    <property type="match status" value="1"/>
</dbReference>
<dbReference type="InterPro" id="IPR036397">
    <property type="entry name" value="RNaseH_sf"/>
</dbReference>
<accession>A0ABQ5C7K6</accession>
<keyword evidence="3" id="KW-1133">Transmembrane helix</keyword>
<dbReference type="SUPFAM" id="SSF57756">
    <property type="entry name" value="Retrovirus zinc finger-like domains"/>
    <property type="match status" value="1"/>
</dbReference>
<reference evidence="5" key="2">
    <citation type="submission" date="2022-01" db="EMBL/GenBank/DDBJ databases">
        <authorList>
            <person name="Yamashiro T."/>
            <person name="Shiraishi A."/>
            <person name="Satake H."/>
            <person name="Nakayama K."/>
        </authorList>
    </citation>
    <scope>NUCLEOTIDE SEQUENCE</scope>
</reference>
<dbReference type="InterPro" id="IPR036875">
    <property type="entry name" value="Znf_CCHC_sf"/>
</dbReference>
<keyword evidence="2" id="KW-0378">Hydrolase</keyword>
<name>A0ABQ5C7K6_9ASTR</name>
<dbReference type="PANTHER" id="PTHR42648:SF30">
    <property type="entry name" value="RIBONUCLEASE H-LIKE DOMAIN, GAG-PRE-INTEGRASE DOMAIN PROTEIN-RELATED"/>
    <property type="match status" value="1"/>
</dbReference>
<feature type="transmembrane region" description="Helical" evidence="3">
    <location>
        <begin position="240"/>
        <end position="263"/>
    </location>
</feature>
<evidence type="ECO:0000256" key="3">
    <source>
        <dbReference type="SAM" id="Phobius"/>
    </source>
</evidence>
<dbReference type="SUPFAM" id="SSF53098">
    <property type="entry name" value="Ribonuclease H-like"/>
    <property type="match status" value="1"/>
</dbReference>
<organism evidence="5 6">
    <name type="scientific">Tanacetum coccineum</name>
    <dbReference type="NCBI Taxonomy" id="301880"/>
    <lineage>
        <taxon>Eukaryota</taxon>
        <taxon>Viridiplantae</taxon>
        <taxon>Streptophyta</taxon>
        <taxon>Embryophyta</taxon>
        <taxon>Tracheophyta</taxon>
        <taxon>Spermatophyta</taxon>
        <taxon>Magnoliopsida</taxon>
        <taxon>eudicotyledons</taxon>
        <taxon>Gunneridae</taxon>
        <taxon>Pentapetalae</taxon>
        <taxon>asterids</taxon>
        <taxon>campanulids</taxon>
        <taxon>Asterales</taxon>
        <taxon>Asteraceae</taxon>
        <taxon>Asteroideae</taxon>
        <taxon>Anthemideae</taxon>
        <taxon>Anthemidinae</taxon>
        <taxon>Tanacetum</taxon>
    </lineage>
</organism>
<gene>
    <name evidence="5" type="ORF">Tco_0891895</name>
</gene>
<dbReference type="InterPro" id="IPR012337">
    <property type="entry name" value="RNaseH-like_sf"/>
</dbReference>
<protein>
    <submittedName>
        <fullName evidence="5">Zinc finger, CCHC-type containing protein</fullName>
    </submittedName>
</protein>
<comment type="caution">
    <text evidence="5">The sequence shown here is derived from an EMBL/GenBank/DDBJ whole genome shotgun (WGS) entry which is preliminary data.</text>
</comment>
<dbReference type="Proteomes" id="UP001151760">
    <property type="component" value="Unassembled WGS sequence"/>
</dbReference>
<reference evidence="5" key="1">
    <citation type="journal article" date="2022" name="Int. J. Mol. Sci.">
        <title>Draft Genome of Tanacetum Coccineum: Genomic Comparison of Closely Related Tanacetum-Family Plants.</title>
        <authorList>
            <person name="Yamashiro T."/>
            <person name="Shiraishi A."/>
            <person name="Nakayama K."/>
            <person name="Satake H."/>
        </authorList>
    </citation>
    <scope>NUCLEOTIDE SEQUENCE</scope>
</reference>
<dbReference type="InterPro" id="IPR013103">
    <property type="entry name" value="RVT_2"/>
</dbReference>
<sequence length="384" mass="43547">MKNDGNNDGSNKKSKLTCWKCGKTGHFKQDYRVKKNNGVNTFGSGQGSKYPNSSQGNKKYVVNFIDFASRFCYVYLCHAKDEALDKFKINKTEVELQQNDLIKTLRTDRGGEYYKPVYFQSVQIMHETTAPYTPQQNGVSEKNRALKEVVNSMLSYLGETTVETPTVRRSNRARVAKSFGSGQLYLVEGSRDEIGSQYSYCYSIEEDPKTFDNAMKSYDLKARLVIQGFRQKEGIDYFDIYALVARIFTIRLLIALAATYNLVIHQMNVKTIFLNVDLEDEDLGDADVIIGIRKHEDKGITITQSHYIEKILKKFKFNDCCPLSTPLDPTIKLMPNRGKAVDQLEYSRAIGFLMYVMTSTRPDIAYAVGSGYQLTKATTLGEAI</sequence>
<feature type="domain" description="Reverse transcriptase Ty1/copia-type" evidence="4">
    <location>
        <begin position="212"/>
        <end position="281"/>
    </location>
</feature>
<evidence type="ECO:0000313" key="5">
    <source>
        <dbReference type="EMBL" id="GJT21958.1"/>
    </source>
</evidence>